<dbReference type="AlphaFoldDB" id="A0A916E1I9"/>
<sequence length="210" mass="24579">MLAVKYPNLNNNMPTQLEWELFHDLNQFLEPFNNATIDLSTQSYPTIAHSRVILLAIKIDLYVDRGEDSLLKDLIIPMKEKFETYYEVLKESTHIAAFLDPRYKSYCFPEMSDEDILQPIQLKLEQIQPTTQARSTKISPFLQKLKSTRSVQIVDDEVTKYWSSNDAEETIKPLEWWKTHSTEYPNLSKLAMDYLCIQSSSVPWVFSFIL</sequence>
<accession>A0A916E1I9</accession>
<dbReference type="InterPro" id="IPR025525">
    <property type="entry name" value="hAT-like_transposase_RNase-H"/>
</dbReference>
<dbReference type="GO" id="GO:0003677">
    <property type="term" value="F:DNA binding"/>
    <property type="evidence" value="ECO:0007669"/>
    <property type="project" value="InterPro"/>
</dbReference>
<dbReference type="Pfam" id="PF05699">
    <property type="entry name" value="Dimer_Tnp_hAT"/>
    <property type="match status" value="1"/>
</dbReference>
<protein>
    <recommendedName>
        <fullName evidence="5">HAT C-terminal dimerisation domain-containing protein</fullName>
    </recommendedName>
</protein>
<comment type="caution">
    <text evidence="3">The sequence shown here is derived from an EMBL/GenBank/DDBJ whole genome shotgun (WGS) entry which is preliminary data.</text>
</comment>
<evidence type="ECO:0000313" key="3">
    <source>
        <dbReference type="EMBL" id="CAB5346432.1"/>
    </source>
</evidence>
<dbReference type="Proteomes" id="UP000684084">
    <property type="component" value="Unassembled WGS sequence"/>
</dbReference>
<evidence type="ECO:0000259" key="2">
    <source>
        <dbReference type="Pfam" id="PF14372"/>
    </source>
</evidence>
<dbReference type="InterPro" id="IPR008906">
    <property type="entry name" value="HATC_C_dom"/>
</dbReference>
<dbReference type="PANTHER" id="PTHR23272">
    <property type="entry name" value="BED FINGER-RELATED"/>
    <property type="match status" value="1"/>
</dbReference>
<evidence type="ECO:0000259" key="1">
    <source>
        <dbReference type="Pfam" id="PF05699"/>
    </source>
</evidence>
<dbReference type="PANTHER" id="PTHR23272:SF184">
    <property type="entry name" value="OS03G0311250 PROTEIN"/>
    <property type="match status" value="1"/>
</dbReference>
<dbReference type="Pfam" id="PF14372">
    <property type="entry name" value="hAT-like_RNase-H"/>
    <property type="match status" value="1"/>
</dbReference>
<dbReference type="OrthoDB" id="2356953at2759"/>
<dbReference type="EMBL" id="CAGKOT010000006">
    <property type="protein sequence ID" value="CAB5346432.1"/>
    <property type="molecule type" value="Genomic_DNA"/>
</dbReference>
<evidence type="ECO:0008006" key="5">
    <source>
        <dbReference type="Google" id="ProtNLM"/>
    </source>
</evidence>
<name>A0A916E1I9_9GLOM</name>
<proteinExistence type="predicted"/>
<gene>
    <name evidence="3" type="ORF">CHRIB12_LOCUS4209</name>
</gene>
<feature type="domain" description="hAT-like transposase RNase-H fold" evidence="2">
    <location>
        <begin position="40"/>
        <end position="108"/>
    </location>
</feature>
<dbReference type="GO" id="GO:0046983">
    <property type="term" value="F:protein dimerization activity"/>
    <property type="evidence" value="ECO:0007669"/>
    <property type="project" value="InterPro"/>
</dbReference>
<evidence type="ECO:0000313" key="4">
    <source>
        <dbReference type="Proteomes" id="UP000684084"/>
    </source>
</evidence>
<reference evidence="3" key="1">
    <citation type="submission" date="2020-05" db="EMBL/GenBank/DDBJ databases">
        <authorList>
            <person name="Rincon C."/>
            <person name="Sanders R I."/>
            <person name="Robbins C."/>
            <person name="Chaturvedi A."/>
        </authorList>
    </citation>
    <scope>NUCLEOTIDE SEQUENCE</scope>
    <source>
        <strain evidence="3">CHB12</strain>
    </source>
</reference>
<organism evidence="3 4">
    <name type="scientific">Rhizophagus irregularis</name>
    <dbReference type="NCBI Taxonomy" id="588596"/>
    <lineage>
        <taxon>Eukaryota</taxon>
        <taxon>Fungi</taxon>
        <taxon>Fungi incertae sedis</taxon>
        <taxon>Mucoromycota</taxon>
        <taxon>Glomeromycotina</taxon>
        <taxon>Glomeromycetes</taxon>
        <taxon>Glomerales</taxon>
        <taxon>Glomeraceae</taxon>
        <taxon>Rhizophagus</taxon>
    </lineage>
</organism>
<feature type="domain" description="HAT C-terminal dimerisation" evidence="1">
    <location>
        <begin position="160"/>
        <end position="202"/>
    </location>
</feature>